<evidence type="ECO:0000313" key="8">
    <source>
        <dbReference type="Proteomes" id="UP000193380"/>
    </source>
</evidence>
<reference evidence="7" key="2">
    <citation type="submission" date="2014-03" db="EMBL/GenBank/DDBJ databases">
        <authorList>
            <person name="Genoscope - CEA"/>
        </authorList>
    </citation>
    <scope>NUCLEOTIDE SEQUENCE</scope>
</reference>
<dbReference type="GO" id="GO:0033017">
    <property type="term" value="C:sarcoplasmic reticulum membrane"/>
    <property type="evidence" value="ECO:0007669"/>
    <property type="project" value="TreeGrafter"/>
</dbReference>
<dbReference type="Proteomes" id="UP000193380">
    <property type="component" value="Unassembled WGS sequence"/>
</dbReference>
<dbReference type="AlphaFoldDB" id="A0A060Z233"/>
<dbReference type="GO" id="GO:0042383">
    <property type="term" value="C:sarcolemma"/>
    <property type="evidence" value="ECO:0007669"/>
    <property type="project" value="TreeGrafter"/>
</dbReference>
<organism evidence="7 8">
    <name type="scientific">Oncorhynchus mykiss</name>
    <name type="common">Rainbow trout</name>
    <name type="synonym">Salmo gairdneri</name>
    <dbReference type="NCBI Taxonomy" id="8022"/>
    <lineage>
        <taxon>Eukaryota</taxon>
        <taxon>Metazoa</taxon>
        <taxon>Chordata</taxon>
        <taxon>Craniata</taxon>
        <taxon>Vertebrata</taxon>
        <taxon>Euteleostomi</taxon>
        <taxon>Actinopterygii</taxon>
        <taxon>Neopterygii</taxon>
        <taxon>Teleostei</taxon>
        <taxon>Protacanthopterygii</taxon>
        <taxon>Salmoniformes</taxon>
        <taxon>Salmonidae</taxon>
        <taxon>Salmoninae</taxon>
        <taxon>Oncorhynchus</taxon>
    </lineage>
</organism>
<dbReference type="EMBL" id="FR920808">
    <property type="protein sequence ID" value="CDQ95350.1"/>
    <property type="molecule type" value="Genomic_DNA"/>
</dbReference>
<dbReference type="GO" id="GO:0030018">
    <property type="term" value="C:Z disc"/>
    <property type="evidence" value="ECO:0007669"/>
    <property type="project" value="TreeGrafter"/>
</dbReference>
<dbReference type="GO" id="GO:0005790">
    <property type="term" value="C:smooth endoplasmic reticulum"/>
    <property type="evidence" value="ECO:0007669"/>
    <property type="project" value="TreeGrafter"/>
</dbReference>
<reference evidence="7" key="1">
    <citation type="journal article" date="2014" name="Nat. Commun.">
        <title>The rainbow trout genome provides novel insights into evolution after whole-genome duplication in vertebrates.</title>
        <authorList>
            <person name="Berthelot C."/>
            <person name="Brunet F."/>
            <person name="Chalopin D."/>
            <person name="Juanchich A."/>
            <person name="Bernard M."/>
            <person name="Noel B."/>
            <person name="Bento P."/>
            <person name="Da Silva C."/>
            <person name="Labadie K."/>
            <person name="Alberti A."/>
            <person name="Aury J.M."/>
            <person name="Louis A."/>
            <person name="Dehais P."/>
            <person name="Bardou P."/>
            <person name="Montfort J."/>
            <person name="Klopp C."/>
            <person name="Cabau C."/>
            <person name="Gaspin C."/>
            <person name="Thorgaard G.H."/>
            <person name="Boussaha M."/>
            <person name="Quillet E."/>
            <person name="Guyomard R."/>
            <person name="Galiana D."/>
            <person name="Bobe J."/>
            <person name="Volff J.N."/>
            <person name="Genet C."/>
            <person name="Wincker P."/>
            <person name="Jaillon O."/>
            <person name="Roest Crollius H."/>
            <person name="Guiguen Y."/>
        </authorList>
    </citation>
    <scope>NUCLEOTIDE SEQUENCE [LARGE SCALE GENOMIC DNA]</scope>
</reference>
<feature type="domain" description="Ion transport" evidence="6">
    <location>
        <begin position="76"/>
        <end position="143"/>
    </location>
</feature>
<evidence type="ECO:0000313" key="7">
    <source>
        <dbReference type="EMBL" id="CDQ95350.1"/>
    </source>
</evidence>
<dbReference type="GO" id="GO:0034704">
    <property type="term" value="C:calcium channel complex"/>
    <property type="evidence" value="ECO:0007669"/>
    <property type="project" value="TreeGrafter"/>
</dbReference>
<feature type="transmembrane region" description="Helical" evidence="5">
    <location>
        <begin position="12"/>
        <end position="35"/>
    </location>
</feature>
<sequence>MGVVLTDNSFLYLIWYATMSILGHYNNFFFAAHLLDIAMGFKTLRTILSSVTHNGKQARGNNTARHLLSVPPVYPPQCYLFHLYAGVRAGGGIGDELEDPAGDPYELWRILFDITFFFFVIVILLAIIQGLIIDAFGELRDQQEQVKEDMETKCFICGIGNDYFDTTPHGFETHTLQEHNLANYLFFLMYLINKDETEHTGQESYVWKMYQERCWDFFPAGDCFRKQYEDLLG</sequence>
<evidence type="ECO:0000256" key="2">
    <source>
        <dbReference type="ARBA" id="ARBA00022692"/>
    </source>
</evidence>
<dbReference type="PaxDb" id="8022-A0A060Z233"/>
<comment type="subcellular location">
    <subcellularLocation>
        <location evidence="1">Membrane</location>
        <topology evidence="1">Multi-pass membrane protein</topology>
    </subcellularLocation>
</comment>
<keyword evidence="3 5" id="KW-1133">Transmembrane helix</keyword>
<dbReference type="InterPro" id="IPR015925">
    <property type="entry name" value="Ryanodine_IP3_receptor"/>
</dbReference>
<evidence type="ECO:0000256" key="1">
    <source>
        <dbReference type="ARBA" id="ARBA00004141"/>
    </source>
</evidence>
<feature type="transmembrane region" description="Helical" evidence="5">
    <location>
        <begin position="110"/>
        <end position="132"/>
    </location>
</feature>
<name>A0A060Z233_ONCMY</name>
<dbReference type="GO" id="GO:0005219">
    <property type="term" value="F:ryanodine-sensitive calcium-release channel activity"/>
    <property type="evidence" value="ECO:0007669"/>
    <property type="project" value="TreeGrafter"/>
</dbReference>
<evidence type="ECO:0000256" key="4">
    <source>
        <dbReference type="ARBA" id="ARBA00023136"/>
    </source>
</evidence>
<evidence type="ECO:0000256" key="5">
    <source>
        <dbReference type="SAM" id="Phobius"/>
    </source>
</evidence>
<dbReference type="GO" id="GO:0014808">
    <property type="term" value="P:release of sequestered calcium ion into cytosol by sarcoplasmic reticulum"/>
    <property type="evidence" value="ECO:0007669"/>
    <property type="project" value="TreeGrafter"/>
</dbReference>
<dbReference type="GO" id="GO:0006941">
    <property type="term" value="P:striated muscle contraction"/>
    <property type="evidence" value="ECO:0007669"/>
    <property type="project" value="TreeGrafter"/>
</dbReference>
<dbReference type="PANTHER" id="PTHR46399">
    <property type="entry name" value="B30.2/SPRY DOMAIN-CONTAINING PROTEIN"/>
    <property type="match status" value="1"/>
</dbReference>
<dbReference type="Gene3D" id="1.10.287.70">
    <property type="match status" value="1"/>
</dbReference>
<evidence type="ECO:0000256" key="3">
    <source>
        <dbReference type="ARBA" id="ARBA00022989"/>
    </source>
</evidence>
<dbReference type="Pfam" id="PF00520">
    <property type="entry name" value="Ion_trans"/>
    <property type="match status" value="1"/>
</dbReference>
<dbReference type="PANTHER" id="PTHR46399:SF8">
    <property type="entry name" value="B30.2_SPRY DOMAIN-CONTAINING PROTEIN"/>
    <property type="match status" value="1"/>
</dbReference>
<keyword evidence="4 5" id="KW-0472">Membrane</keyword>
<accession>A0A060Z233</accession>
<dbReference type="InterPro" id="IPR005821">
    <property type="entry name" value="Ion_trans_dom"/>
</dbReference>
<keyword evidence="2 5" id="KW-0812">Transmembrane</keyword>
<dbReference type="STRING" id="8022.A0A060Z233"/>
<proteinExistence type="predicted"/>
<evidence type="ECO:0000259" key="6">
    <source>
        <dbReference type="Pfam" id="PF00520"/>
    </source>
</evidence>
<protein>
    <recommendedName>
        <fullName evidence="6">Ion transport domain-containing protein</fullName>
    </recommendedName>
</protein>
<gene>
    <name evidence="7" type="ORF">GSONMT00060946001</name>
</gene>